<dbReference type="Gramene" id="NC11G0241470.1">
    <property type="protein sequence ID" value="NC11G0241470.1:cds"/>
    <property type="gene ID" value="NC11G0241470"/>
</dbReference>
<proteinExistence type="predicted"/>
<dbReference type="AlphaFoldDB" id="A0A5K0XZL5"/>
<dbReference type="EMBL" id="LR721776">
    <property type="protein sequence ID" value="VVV71181.1"/>
    <property type="molecule type" value="Genomic_DNA"/>
</dbReference>
<gene>
    <name evidence="1" type="ORF">NYM_LOCUS7187</name>
</gene>
<sequence length="90" mass="9770">MKGALSLGNGQRSNLSCLAAFTGYPVVGNHSRLQAAGSCLFDRENGLLTVCAWDPRIHGSFTHQLAFSISLVTISDFIRDVKKLRDMALC</sequence>
<protein>
    <submittedName>
        <fullName evidence="1">Uncharacterized protein</fullName>
    </submittedName>
</protein>
<reference evidence="1" key="1">
    <citation type="submission" date="2019-09" db="EMBL/GenBank/DDBJ databases">
        <authorList>
            <person name="Zhang L."/>
        </authorList>
    </citation>
    <scope>NUCLEOTIDE SEQUENCE</scope>
</reference>
<name>A0A5K0XZL5_9MAGN</name>
<accession>A0A5K0XZL5</accession>
<evidence type="ECO:0000313" key="1">
    <source>
        <dbReference type="EMBL" id="VVV71181.1"/>
    </source>
</evidence>
<organism evidence="1">
    <name type="scientific">Nymphaea colorata</name>
    <name type="common">pocket water lily</name>
    <dbReference type="NCBI Taxonomy" id="210225"/>
    <lineage>
        <taxon>Eukaryota</taxon>
        <taxon>Viridiplantae</taxon>
        <taxon>Streptophyta</taxon>
        <taxon>Embryophyta</taxon>
        <taxon>Tracheophyta</taxon>
        <taxon>Spermatophyta</taxon>
        <taxon>Magnoliopsida</taxon>
        <taxon>Nymphaeales</taxon>
        <taxon>Nymphaeaceae</taxon>
        <taxon>Nymphaea</taxon>
    </lineage>
</organism>